<evidence type="ECO:0000313" key="2">
    <source>
        <dbReference type="Proteomes" id="UP000789396"/>
    </source>
</evidence>
<name>A0A9N9J2G4_9GLOM</name>
<accession>A0A9N9J2G4</accession>
<evidence type="ECO:0000313" key="1">
    <source>
        <dbReference type="EMBL" id="CAG8756529.1"/>
    </source>
</evidence>
<protein>
    <submittedName>
        <fullName evidence="1">8074_t:CDS:1</fullName>
    </submittedName>
</protein>
<proteinExistence type="predicted"/>
<dbReference type="AlphaFoldDB" id="A0A9N9J2G4"/>
<reference evidence="1" key="1">
    <citation type="submission" date="2021-06" db="EMBL/GenBank/DDBJ databases">
        <authorList>
            <person name="Kallberg Y."/>
            <person name="Tangrot J."/>
            <person name="Rosling A."/>
        </authorList>
    </citation>
    <scope>NUCLEOTIDE SEQUENCE</scope>
    <source>
        <strain evidence="1">IN212</strain>
    </source>
</reference>
<dbReference type="EMBL" id="CAJVPZ010038949">
    <property type="protein sequence ID" value="CAG8756529.1"/>
    <property type="molecule type" value="Genomic_DNA"/>
</dbReference>
<comment type="caution">
    <text evidence="1">The sequence shown here is derived from an EMBL/GenBank/DDBJ whole genome shotgun (WGS) entry which is preliminary data.</text>
</comment>
<sequence length="48" mass="5303">MTDPQDTTKSTINNDNVITETNIINVDLPNSNEILQNDVSKLNDGDNN</sequence>
<feature type="non-terminal residue" evidence="1">
    <location>
        <position position="48"/>
    </location>
</feature>
<dbReference type="Proteomes" id="UP000789396">
    <property type="component" value="Unassembled WGS sequence"/>
</dbReference>
<organism evidence="1 2">
    <name type="scientific">Racocetra fulgida</name>
    <dbReference type="NCBI Taxonomy" id="60492"/>
    <lineage>
        <taxon>Eukaryota</taxon>
        <taxon>Fungi</taxon>
        <taxon>Fungi incertae sedis</taxon>
        <taxon>Mucoromycota</taxon>
        <taxon>Glomeromycotina</taxon>
        <taxon>Glomeromycetes</taxon>
        <taxon>Diversisporales</taxon>
        <taxon>Gigasporaceae</taxon>
        <taxon>Racocetra</taxon>
    </lineage>
</organism>
<keyword evidence="2" id="KW-1185">Reference proteome</keyword>
<gene>
    <name evidence="1" type="ORF">RFULGI_LOCUS13991</name>
</gene>